<evidence type="ECO:0000313" key="14">
    <source>
        <dbReference type="Proteomes" id="UP001152799"/>
    </source>
</evidence>
<name>A0A9N9QL25_9CUCU</name>
<dbReference type="Pfam" id="PF00561">
    <property type="entry name" value="Abhydrolase_1"/>
    <property type="match status" value="1"/>
</dbReference>
<evidence type="ECO:0000256" key="9">
    <source>
        <dbReference type="ARBA" id="ARBA00048504"/>
    </source>
</evidence>
<evidence type="ECO:0000256" key="2">
    <source>
        <dbReference type="ARBA" id="ARBA00022801"/>
    </source>
</evidence>
<evidence type="ECO:0000256" key="8">
    <source>
        <dbReference type="ARBA" id="ARBA00048283"/>
    </source>
</evidence>
<dbReference type="SUPFAM" id="SSF53474">
    <property type="entry name" value="alpha/beta-Hydrolases"/>
    <property type="match status" value="1"/>
</dbReference>
<dbReference type="PRINTS" id="PR00412">
    <property type="entry name" value="EPOXHYDRLASE"/>
</dbReference>
<evidence type="ECO:0000256" key="5">
    <source>
        <dbReference type="ARBA" id="ARBA00043667"/>
    </source>
</evidence>
<dbReference type="GO" id="GO:0052689">
    <property type="term" value="F:carboxylic ester hydrolase activity"/>
    <property type="evidence" value="ECO:0007669"/>
    <property type="project" value="TreeGrafter"/>
</dbReference>
<evidence type="ECO:0000259" key="12">
    <source>
        <dbReference type="Pfam" id="PF00561"/>
    </source>
</evidence>
<comment type="catalytic activity">
    <reaction evidence="6">
        <text>a 1,3-diacyl-sn-glycerol + H2O = a 1-acyl-sn-glycerol + a fatty acid + H(+)</text>
        <dbReference type="Rhea" id="RHEA:38503"/>
        <dbReference type="ChEBI" id="CHEBI:15377"/>
        <dbReference type="ChEBI" id="CHEBI:15378"/>
        <dbReference type="ChEBI" id="CHEBI:28868"/>
        <dbReference type="ChEBI" id="CHEBI:64683"/>
        <dbReference type="ChEBI" id="CHEBI:77272"/>
    </reaction>
</comment>
<dbReference type="GO" id="GO:0005739">
    <property type="term" value="C:mitochondrion"/>
    <property type="evidence" value="ECO:0007669"/>
    <property type="project" value="TreeGrafter"/>
</dbReference>
<dbReference type="AlphaFoldDB" id="A0A9N9QL25"/>
<dbReference type="PRINTS" id="PR00111">
    <property type="entry name" value="ABHYDROLASE"/>
</dbReference>
<dbReference type="OrthoDB" id="8119704at2759"/>
<evidence type="ECO:0000256" key="7">
    <source>
        <dbReference type="ARBA" id="ARBA00044064"/>
    </source>
</evidence>
<comment type="catalytic activity">
    <reaction evidence="5">
        <text>a 1,2-diacyl-sn-glycerol + H2O = a 2-acylglycerol + a fatty acid + H(+)</text>
        <dbReference type="Rhea" id="RHEA:33275"/>
        <dbReference type="ChEBI" id="CHEBI:15377"/>
        <dbReference type="ChEBI" id="CHEBI:15378"/>
        <dbReference type="ChEBI" id="CHEBI:17389"/>
        <dbReference type="ChEBI" id="CHEBI:17815"/>
        <dbReference type="ChEBI" id="CHEBI:28868"/>
        <dbReference type="EC" id="3.1.1.116"/>
    </reaction>
</comment>
<dbReference type="Proteomes" id="UP001152799">
    <property type="component" value="Chromosome 13"/>
</dbReference>
<evidence type="ECO:0000313" key="13">
    <source>
        <dbReference type="EMBL" id="CAG9763205.1"/>
    </source>
</evidence>
<comment type="catalytic activity">
    <reaction evidence="8">
        <text>1-octadecanoyl-2-(4Z,7Z,10Z,13Z,16Z,19Z-docosahexaenoyl)-sn-glycerol + H2O = 2-(4Z,7Z,10Z,13Z,16Z,19Z-docosahexaenoyl)-glycerol + octadecanoate + H(+)</text>
        <dbReference type="Rhea" id="RHEA:77107"/>
        <dbReference type="ChEBI" id="CHEBI:15377"/>
        <dbReference type="ChEBI" id="CHEBI:15378"/>
        <dbReference type="ChEBI" id="CHEBI:25629"/>
        <dbReference type="ChEBI" id="CHEBI:77129"/>
        <dbReference type="ChEBI" id="CHEBI:186738"/>
    </reaction>
</comment>
<organism evidence="13 14">
    <name type="scientific">Ceutorhynchus assimilis</name>
    <name type="common">cabbage seed weevil</name>
    <dbReference type="NCBI Taxonomy" id="467358"/>
    <lineage>
        <taxon>Eukaryota</taxon>
        <taxon>Metazoa</taxon>
        <taxon>Ecdysozoa</taxon>
        <taxon>Arthropoda</taxon>
        <taxon>Hexapoda</taxon>
        <taxon>Insecta</taxon>
        <taxon>Pterygota</taxon>
        <taxon>Neoptera</taxon>
        <taxon>Endopterygota</taxon>
        <taxon>Coleoptera</taxon>
        <taxon>Polyphaga</taxon>
        <taxon>Cucujiformia</taxon>
        <taxon>Curculionidae</taxon>
        <taxon>Ceutorhynchinae</taxon>
        <taxon>Ceutorhynchus</taxon>
    </lineage>
</organism>
<evidence type="ECO:0000256" key="6">
    <source>
        <dbReference type="ARBA" id="ARBA00043742"/>
    </source>
</evidence>
<dbReference type="PANTHER" id="PTHR46118">
    <property type="entry name" value="PROTEIN ABHD11"/>
    <property type="match status" value="1"/>
</dbReference>
<comment type="catalytic activity">
    <reaction evidence="9">
        <text>1,2-didecanoylglycerol + H2O = decanoylglycerol + decanoate + H(+)</text>
        <dbReference type="Rhea" id="RHEA:48596"/>
        <dbReference type="ChEBI" id="CHEBI:11152"/>
        <dbReference type="ChEBI" id="CHEBI:15377"/>
        <dbReference type="ChEBI" id="CHEBI:15378"/>
        <dbReference type="ChEBI" id="CHEBI:27689"/>
        <dbReference type="ChEBI" id="CHEBI:90605"/>
    </reaction>
</comment>
<keyword evidence="14" id="KW-1185">Reference proteome</keyword>
<comment type="similarity">
    <text evidence="1">Belongs to the AB hydrolase superfamily.</text>
</comment>
<dbReference type="EC" id="3.1.1.116" evidence="3"/>
<sequence>MSIQISFRKGLPYKTALRCLSSTANIKPVDLASTTYENSNLGATKAPFVIAHGLFGSKSNWASLCKHYSQKIGKVIALDLRNHGESVHANEHTYYHLVEDVRHFLLKNGIDKIRLMGHSMGGRCAMLFALTYPEMLEKLIIVDISPSTASPQLIELPKMINAMQSVIMPENVSLTKARAIVDQQLAKTFSSKDVRSFILTNLIAKKNSYKWRLNVPVLEQSFNNIATFPELNSATYNGATLFIGGGISDFLPKSDFPKIQKLFPKAELKYIEGAGHWVHAEKPNEFLKLTLDFLNKP</sequence>
<feature type="domain" description="AB hydrolase-1" evidence="12">
    <location>
        <begin position="47"/>
        <end position="283"/>
    </location>
</feature>
<dbReference type="InterPro" id="IPR000639">
    <property type="entry name" value="Epox_hydrolase-like"/>
</dbReference>
<evidence type="ECO:0000256" key="10">
    <source>
        <dbReference type="ARBA" id="ARBA00048513"/>
    </source>
</evidence>
<gene>
    <name evidence="13" type="ORF">CEUTPL_LOCUS3875</name>
</gene>
<proteinExistence type="inferred from homology"/>
<evidence type="ECO:0000256" key="11">
    <source>
        <dbReference type="ARBA" id="ARBA00048919"/>
    </source>
</evidence>
<keyword evidence="2" id="KW-0378">Hydrolase</keyword>
<dbReference type="InterPro" id="IPR029058">
    <property type="entry name" value="AB_hydrolase_fold"/>
</dbReference>
<reference evidence="13" key="1">
    <citation type="submission" date="2022-01" db="EMBL/GenBank/DDBJ databases">
        <authorList>
            <person name="King R."/>
        </authorList>
    </citation>
    <scope>NUCLEOTIDE SEQUENCE</scope>
</reference>
<dbReference type="InterPro" id="IPR000073">
    <property type="entry name" value="AB_hydrolase_1"/>
</dbReference>
<dbReference type="EMBL" id="OU892289">
    <property type="protein sequence ID" value="CAG9763205.1"/>
    <property type="molecule type" value="Genomic_DNA"/>
</dbReference>
<evidence type="ECO:0000256" key="1">
    <source>
        <dbReference type="ARBA" id="ARBA00008645"/>
    </source>
</evidence>
<comment type="catalytic activity">
    <reaction evidence="11">
        <text>1-octadecanoyl-2-(5Z,8Z,11Z,14Z-eicosatetraenoyl)-sn-glycerol + H2O = 2-(5Z,8Z,11Z,14Z-eicosatetraenoyl)-glycerol + octadecanoate + H(+)</text>
        <dbReference type="Rhea" id="RHEA:38507"/>
        <dbReference type="ChEBI" id="CHEBI:15377"/>
        <dbReference type="ChEBI" id="CHEBI:15378"/>
        <dbReference type="ChEBI" id="CHEBI:25629"/>
        <dbReference type="ChEBI" id="CHEBI:52392"/>
        <dbReference type="ChEBI" id="CHEBI:75728"/>
    </reaction>
</comment>
<evidence type="ECO:0000256" key="4">
    <source>
        <dbReference type="ARBA" id="ARBA00042703"/>
    </source>
</evidence>
<dbReference type="PANTHER" id="PTHR46118:SF4">
    <property type="entry name" value="PROTEIN ABHD11"/>
    <property type="match status" value="1"/>
</dbReference>
<comment type="catalytic activity">
    <reaction evidence="10">
        <text>1-octadecanoyl-2-(9Z-octadecenoyl)-sn-glycerol + H2O = 2-(9Z-octadecenoyl)-glycerol + octadecanoate + H(+)</text>
        <dbReference type="Rhea" id="RHEA:77103"/>
        <dbReference type="ChEBI" id="CHEBI:15377"/>
        <dbReference type="ChEBI" id="CHEBI:15378"/>
        <dbReference type="ChEBI" id="CHEBI:25629"/>
        <dbReference type="ChEBI" id="CHEBI:73990"/>
        <dbReference type="ChEBI" id="CHEBI:75468"/>
    </reaction>
</comment>
<protein>
    <recommendedName>
        <fullName evidence="7">sn-1-specific diacylglycerol lipase ABHD11</fullName>
        <ecNumber evidence="3">3.1.1.116</ecNumber>
    </recommendedName>
    <alternativeName>
        <fullName evidence="4">Alpha/beta hydrolase domain-containing protein 11</fullName>
    </alternativeName>
</protein>
<accession>A0A9N9QL25</accession>
<evidence type="ECO:0000256" key="3">
    <source>
        <dbReference type="ARBA" id="ARBA00026104"/>
    </source>
</evidence>
<dbReference type="Gene3D" id="3.40.50.1820">
    <property type="entry name" value="alpha/beta hydrolase"/>
    <property type="match status" value="1"/>
</dbReference>